<reference evidence="2" key="1">
    <citation type="submission" date="2023-03" db="EMBL/GenBank/DDBJ databases">
        <title>Massive genome expansion in bonnet fungi (Mycena s.s.) driven by repeated elements and novel gene families across ecological guilds.</title>
        <authorList>
            <consortium name="Lawrence Berkeley National Laboratory"/>
            <person name="Harder C.B."/>
            <person name="Miyauchi S."/>
            <person name="Viragh M."/>
            <person name="Kuo A."/>
            <person name="Thoen E."/>
            <person name="Andreopoulos B."/>
            <person name="Lu D."/>
            <person name="Skrede I."/>
            <person name="Drula E."/>
            <person name="Henrissat B."/>
            <person name="Morin E."/>
            <person name="Kohler A."/>
            <person name="Barry K."/>
            <person name="LaButti K."/>
            <person name="Morin E."/>
            <person name="Salamov A."/>
            <person name="Lipzen A."/>
            <person name="Mereny Z."/>
            <person name="Hegedus B."/>
            <person name="Baldrian P."/>
            <person name="Stursova M."/>
            <person name="Weitz H."/>
            <person name="Taylor A."/>
            <person name="Grigoriev I.V."/>
            <person name="Nagy L.G."/>
            <person name="Martin F."/>
            <person name="Kauserud H."/>
        </authorList>
    </citation>
    <scope>NUCLEOTIDE SEQUENCE</scope>
    <source>
        <strain evidence="2">CBHHK002</strain>
    </source>
</reference>
<protein>
    <submittedName>
        <fullName evidence="2">Uncharacterized protein</fullName>
    </submittedName>
</protein>
<evidence type="ECO:0000313" key="3">
    <source>
        <dbReference type="Proteomes" id="UP001218218"/>
    </source>
</evidence>
<dbReference type="EMBL" id="JARIHO010000012">
    <property type="protein sequence ID" value="KAJ7352098.1"/>
    <property type="molecule type" value="Genomic_DNA"/>
</dbReference>
<feature type="region of interest" description="Disordered" evidence="1">
    <location>
        <begin position="1"/>
        <end position="45"/>
    </location>
</feature>
<dbReference type="AlphaFoldDB" id="A0AAD7A8M5"/>
<gene>
    <name evidence="2" type="ORF">DFH08DRAFT_857943</name>
</gene>
<evidence type="ECO:0000313" key="2">
    <source>
        <dbReference type="EMBL" id="KAJ7352098.1"/>
    </source>
</evidence>
<feature type="compositionally biased region" description="Polar residues" evidence="1">
    <location>
        <begin position="27"/>
        <end position="45"/>
    </location>
</feature>
<proteinExistence type="predicted"/>
<evidence type="ECO:0000256" key="1">
    <source>
        <dbReference type="SAM" id="MobiDB-lite"/>
    </source>
</evidence>
<keyword evidence="3" id="KW-1185">Reference proteome</keyword>
<organism evidence="2 3">
    <name type="scientific">Mycena albidolilacea</name>
    <dbReference type="NCBI Taxonomy" id="1033008"/>
    <lineage>
        <taxon>Eukaryota</taxon>
        <taxon>Fungi</taxon>
        <taxon>Dikarya</taxon>
        <taxon>Basidiomycota</taxon>
        <taxon>Agaricomycotina</taxon>
        <taxon>Agaricomycetes</taxon>
        <taxon>Agaricomycetidae</taxon>
        <taxon>Agaricales</taxon>
        <taxon>Marasmiineae</taxon>
        <taxon>Mycenaceae</taxon>
        <taxon>Mycena</taxon>
    </lineage>
</organism>
<comment type="caution">
    <text evidence="2">The sequence shown here is derived from an EMBL/GenBank/DDBJ whole genome shotgun (WGS) entry which is preliminary data.</text>
</comment>
<name>A0AAD7A8M5_9AGAR</name>
<dbReference type="Proteomes" id="UP001218218">
    <property type="component" value="Unassembled WGS sequence"/>
</dbReference>
<accession>A0AAD7A8M5</accession>
<sequence>MSIPGLPSRPPSYYSIEPAPSLHEQHPASNTRSLPPSRPTANFVKSSDYGDVKLRLAAQDNKLDLPVYSGVSTVEGTVEIANTNNISSVQVKVEGTLGLSEYGKDGHKRYTLCSDTVVVWTKYVNGRSYLLPPSHSVKLKGIPGFNAVLAYSISAKINKTTIIHVSTPFIYYPRTRPPSPLPFPMYCTEAGIFEEQPAWNAYQSIAKANAKSGVQDIGVKLYLPASRIFCASQGIPFHITMESDAHSLAVFLPYAPVAGKSGATRIQLMRQSTVDVKFKKFLTAQGERSDTAIWRVDYIGEAAFRDARDSPSRMSFSGEITIEPTNVMGFAVPGLTVQVRQVLYLFPGDCWLMIHFNGKIAFC</sequence>